<dbReference type="NCBIfam" id="TIGR02135">
    <property type="entry name" value="phoU_full"/>
    <property type="match status" value="1"/>
</dbReference>
<dbReference type="PIRSF" id="PIRSF003107">
    <property type="entry name" value="PhoU"/>
    <property type="match status" value="1"/>
</dbReference>
<keyword evidence="3" id="KW-0813">Transport</keyword>
<name>A0AAJ0U0Z8_9GAMM</name>
<dbReference type="GO" id="GO:0030643">
    <property type="term" value="P:intracellular phosphate ion homeostasis"/>
    <property type="evidence" value="ECO:0007669"/>
    <property type="project" value="InterPro"/>
</dbReference>
<keyword evidence="6" id="KW-1185">Reference proteome</keyword>
<dbReference type="GO" id="GO:0005737">
    <property type="term" value="C:cytoplasm"/>
    <property type="evidence" value="ECO:0007669"/>
    <property type="project" value="UniProtKB-SubCell"/>
</dbReference>
<evidence type="ECO:0000313" key="6">
    <source>
        <dbReference type="Proteomes" id="UP001296776"/>
    </source>
</evidence>
<dbReference type="InterPro" id="IPR038078">
    <property type="entry name" value="PhoU-like_sf"/>
</dbReference>
<dbReference type="PANTHER" id="PTHR42930">
    <property type="entry name" value="PHOSPHATE-SPECIFIC TRANSPORT SYSTEM ACCESSORY PROTEIN PHOU"/>
    <property type="match status" value="1"/>
</dbReference>
<keyword evidence="2 3" id="KW-0592">Phosphate transport</keyword>
<evidence type="ECO:0000256" key="1">
    <source>
        <dbReference type="ARBA" id="ARBA00008107"/>
    </source>
</evidence>
<dbReference type="AlphaFoldDB" id="A0AAJ0U0Z8"/>
<gene>
    <name evidence="5" type="primary">phoU</name>
    <name evidence="5" type="ORF">CKO40_01660</name>
</gene>
<dbReference type="GO" id="GO:0045936">
    <property type="term" value="P:negative regulation of phosphate metabolic process"/>
    <property type="evidence" value="ECO:0007669"/>
    <property type="project" value="InterPro"/>
</dbReference>
<dbReference type="EMBL" id="NRSJ01000002">
    <property type="protein sequence ID" value="MBK1703289.1"/>
    <property type="molecule type" value="Genomic_DNA"/>
</dbReference>
<accession>A0AAJ0U0Z8</accession>
<comment type="function">
    <text evidence="3">Plays a role in the regulation of phosphate uptake.</text>
</comment>
<evidence type="ECO:0000256" key="3">
    <source>
        <dbReference type="PIRNR" id="PIRNR003107"/>
    </source>
</evidence>
<comment type="caution">
    <text evidence="5">The sequence shown here is derived from an EMBL/GenBank/DDBJ whole genome shotgun (WGS) entry which is preliminary data.</text>
</comment>
<dbReference type="InterPro" id="IPR028366">
    <property type="entry name" value="PhoU"/>
</dbReference>
<comment type="similarity">
    <text evidence="1 3">Belongs to the PhoU family.</text>
</comment>
<dbReference type="Proteomes" id="UP001296776">
    <property type="component" value="Unassembled WGS sequence"/>
</dbReference>
<comment type="subcellular location">
    <subcellularLocation>
        <location evidence="3">Cytoplasm</location>
    </subcellularLocation>
</comment>
<dbReference type="GO" id="GO:0006817">
    <property type="term" value="P:phosphate ion transport"/>
    <property type="evidence" value="ECO:0007669"/>
    <property type="project" value="UniProtKB-KW"/>
</dbReference>
<evidence type="ECO:0000259" key="4">
    <source>
        <dbReference type="Pfam" id="PF01895"/>
    </source>
</evidence>
<feature type="domain" description="PhoU" evidence="4">
    <location>
        <begin position="26"/>
        <end position="112"/>
    </location>
</feature>
<sequence length="244" mass="26567">MSYQNDHNHIVSAFDRELTELRSLVVKMGDAVIRQTQDALTALLDQDTARARQVIDREPDIDALSSAADEEVFRVIAKRQPTAVDLRLVLAISRVVGELERAGDKAARIANNTLKLIDEGDAAAVPTVLGKPLRALEALVVERLEQAISGLVDADLGRAITVFESEPQLSSDRQDLSDGLVASNAPFDGISLAALLTIAHAMERIGNHAGNIAEQVVYVITAEDVRYRNRHLLINALKHRAEGN</sequence>
<dbReference type="Gene3D" id="1.20.58.220">
    <property type="entry name" value="Phosphate transport system protein phou homolog 2, domain 2"/>
    <property type="match status" value="1"/>
</dbReference>
<reference evidence="5" key="1">
    <citation type="submission" date="2017-08" db="EMBL/GenBank/DDBJ databases">
        <authorList>
            <person name="Imhoff J.F."/>
            <person name="Rahn T."/>
            <person name="Kuenzel S."/>
            <person name="Neulinger S.C."/>
        </authorList>
    </citation>
    <scope>NUCLEOTIDE SEQUENCE</scope>
    <source>
        <strain evidence="5">DSM 11080</strain>
    </source>
</reference>
<organism evidence="5 6">
    <name type="scientific">Halochromatium glycolicum</name>
    <dbReference type="NCBI Taxonomy" id="85075"/>
    <lineage>
        <taxon>Bacteria</taxon>
        <taxon>Pseudomonadati</taxon>
        <taxon>Pseudomonadota</taxon>
        <taxon>Gammaproteobacteria</taxon>
        <taxon>Chromatiales</taxon>
        <taxon>Chromatiaceae</taxon>
        <taxon>Halochromatium</taxon>
    </lineage>
</organism>
<dbReference type="SUPFAM" id="SSF109755">
    <property type="entry name" value="PhoU-like"/>
    <property type="match status" value="1"/>
</dbReference>
<evidence type="ECO:0000313" key="5">
    <source>
        <dbReference type="EMBL" id="MBK1703289.1"/>
    </source>
</evidence>
<keyword evidence="3" id="KW-0963">Cytoplasm</keyword>
<dbReference type="Pfam" id="PF01895">
    <property type="entry name" value="PhoU"/>
    <property type="match status" value="2"/>
</dbReference>
<proteinExistence type="inferred from homology"/>
<dbReference type="RefSeq" id="WP_200344128.1">
    <property type="nucleotide sequence ID" value="NZ_NRSJ01000002.1"/>
</dbReference>
<dbReference type="InterPro" id="IPR026022">
    <property type="entry name" value="PhoU_dom"/>
</dbReference>
<reference evidence="5" key="2">
    <citation type="journal article" date="2020" name="Microorganisms">
        <title>Osmotic Adaptation and Compatible Solute Biosynthesis of Phototrophic Bacteria as Revealed from Genome Analyses.</title>
        <authorList>
            <person name="Imhoff J.F."/>
            <person name="Rahn T."/>
            <person name="Kunzel S."/>
            <person name="Keller A."/>
            <person name="Neulinger S.C."/>
        </authorList>
    </citation>
    <scope>NUCLEOTIDE SEQUENCE</scope>
    <source>
        <strain evidence="5">DSM 11080</strain>
    </source>
</reference>
<comment type="subunit">
    <text evidence="3">Homodimer.</text>
</comment>
<evidence type="ECO:0000256" key="2">
    <source>
        <dbReference type="ARBA" id="ARBA00022592"/>
    </source>
</evidence>
<feature type="domain" description="PhoU" evidence="4">
    <location>
        <begin position="136"/>
        <end position="216"/>
    </location>
</feature>
<dbReference type="PANTHER" id="PTHR42930:SF3">
    <property type="entry name" value="PHOSPHATE-SPECIFIC TRANSPORT SYSTEM ACCESSORY PROTEIN PHOU"/>
    <property type="match status" value="1"/>
</dbReference>
<protein>
    <recommendedName>
        <fullName evidence="3">Phosphate-specific transport system accessory protein PhoU</fullName>
    </recommendedName>
</protein>